<comment type="subcellular location">
    <subcellularLocation>
        <location evidence="1">Membrane</location>
        <topology evidence="1">Multi-pass membrane protein</topology>
    </subcellularLocation>
</comment>
<dbReference type="PANTHER" id="PTHR37306:SF1">
    <property type="entry name" value="COLICIN V PRODUCTION PROTEIN"/>
    <property type="match status" value="1"/>
</dbReference>
<evidence type="ECO:0000256" key="1">
    <source>
        <dbReference type="ARBA" id="ARBA00004141"/>
    </source>
</evidence>
<name>A0A382N3M7_9ZZZZ</name>
<accession>A0A382N3M7</accession>
<feature type="transmembrane region" description="Helical" evidence="5">
    <location>
        <begin position="103"/>
        <end position="124"/>
    </location>
</feature>
<dbReference type="Pfam" id="PF02674">
    <property type="entry name" value="Colicin_V"/>
    <property type="match status" value="1"/>
</dbReference>
<evidence type="ECO:0008006" key="7">
    <source>
        <dbReference type="Google" id="ProtNLM"/>
    </source>
</evidence>
<feature type="transmembrane region" description="Helical" evidence="5">
    <location>
        <begin position="66"/>
        <end position="91"/>
    </location>
</feature>
<sequence>MQMNWIDIVILVVWVGTASWGASMGLLQMGIHLVVVAIGLAIASRIAPTVGDLLSVVTDNENAQAAAGFIGVFLILFIIGGIASFWIRMVFGIIPFFGSFNKLGGLIVGVVVGFVLLSGILTGIQKFPIGDAQQTIDDSKLGAFLADNFD</sequence>
<proteinExistence type="predicted"/>
<keyword evidence="3 5" id="KW-1133">Transmembrane helix</keyword>
<dbReference type="PANTHER" id="PTHR37306">
    <property type="entry name" value="COLICIN V PRODUCTION PROTEIN"/>
    <property type="match status" value="1"/>
</dbReference>
<keyword evidence="4 5" id="KW-0472">Membrane</keyword>
<reference evidence="6" key="1">
    <citation type="submission" date="2018-05" db="EMBL/GenBank/DDBJ databases">
        <authorList>
            <person name="Lanie J.A."/>
            <person name="Ng W.-L."/>
            <person name="Kazmierczak K.M."/>
            <person name="Andrzejewski T.M."/>
            <person name="Davidsen T.M."/>
            <person name="Wayne K.J."/>
            <person name="Tettelin H."/>
            <person name="Glass J.I."/>
            <person name="Rusch D."/>
            <person name="Podicherti R."/>
            <person name="Tsui H.-C.T."/>
            <person name="Winkler M.E."/>
        </authorList>
    </citation>
    <scope>NUCLEOTIDE SEQUENCE</scope>
</reference>
<dbReference type="EMBL" id="UINC01097234">
    <property type="protein sequence ID" value="SVC54777.1"/>
    <property type="molecule type" value="Genomic_DNA"/>
</dbReference>
<evidence type="ECO:0000256" key="2">
    <source>
        <dbReference type="ARBA" id="ARBA00022692"/>
    </source>
</evidence>
<dbReference type="GO" id="GO:0016020">
    <property type="term" value="C:membrane"/>
    <property type="evidence" value="ECO:0007669"/>
    <property type="project" value="UniProtKB-SubCell"/>
</dbReference>
<evidence type="ECO:0000313" key="6">
    <source>
        <dbReference type="EMBL" id="SVC54777.1"/>
    </source>
</evidence>
<evidence type="ECO:0000256" key="4">
    <source>
        <dbReference type="ARBA" id="ARBA00023136"/>
    </source>
</evidence>
<dbReference type="InterPro" id="IPR003825">
    <property type="entry name" value="Colicin-V_CvpA"/>
</dbReference>
<gene>
    <name evidence="6" type="ORF">METZ01_LOCUS307631</name>
</gene>
<dbReference type="GO" id="GO:0009403">
    <property type="term" value="P:toxin biosynthetic process"/>
    <property type="evidence" value="ECO:0007669"/>
    <property type="project" value="InterPro"/>
</dbReference>
<organism evidence="6">
    <name type="scientific">marine metagenome</name>
    <dbReference type="NCBI Taxonomy" id="408172"/>
    <lineage>
        <taxon>unclassified sequences</taxon>
        <taxon>metagenomes</taxon>
        <taxon>ecological metagenomes</taxon>
    </lineage>
</organism>
<dbReference type="AlphaFoldDB" id="A0A382N3M7"/>
<feature type="transmembrane region" description="Helical" evidence="5">
    <location>
        <begin position="31"/>
        <end position="54"/>
    </location>
</feature>
<keyword evidence="2 5" id="KW-0812">Transmembrane</keyword>
<evidence type="ECO:0000256" key="5">
    <source>
        <dbReference type="SAM" id="Phobius"/>
    </source>
</evidence>
<protein>
    <recommendedName>
        <fullName evidence="7">CvpA family protein</fullName>
    </recommendedName>
</protein>
<evidence type="ECO:0000256" key="3">
    <source>
        <dbReference type="ARBA" id="ARBA00022989"/>
    </source>
</evidence>
<feature type="non-terminal residue" evidence="6">
    <location>
        <position position="150"/>
    </location>
</feature>